<dbReference type="InterPro" id="IPR035906">
    <property type="entry name" value="MetI-like_sf"/>
</dbReference>
<sequence length="310" mass="33446">MKITLAILTRIGQTIVTVFLLVTVVFFLLRVVGDPAELMVAPEASRDDIDALRARFGLDQPILVQYWNYLTGLVRFDFGMSMTQNQPAGEIVLAHIAPTLTLTVLSLVIGVPLALALGVVAALRRGKLIDIVATALATLGRAMPNFWFGLMLIIIFSVGLHWFPASGYGTWGQLVLPTVALSVMVVADVTRLTRSSMLEAAQEDYVRTAYAKGAGPARATVVHVLRNALIPVVTVVGLKTATLISGSIIIETIFAVPGLGWLLIRSINTFDFTLIQATVILIGILVVITSLIVDVLYTLIDPRSRDVAKS</sequence>
<dbReference type="RefSeq" id="WP_344818527.1">
    <property type="nucleotide sequence ID" value="NZ_BAABCP010000001.1"/>
</dbReference>
<dbReference type="PANTHER" id="PTHR43163:SF6">
    <property type="entry name" value="DIPEPTIDE TRANSPORT SYSTEM PERMEASE PROTEIN DPPB-RELATED"/>
    <property type="match status" value="1"/>
</dbReference>
<dbReference type="SUPFAM" id="SSF161098">
    <property type="entry name" value="MetI-like"/>
    <property type="match status" value="1"/>
</dbReference>
<evidence type="ECO:0000256" key="1">
    <source>
        <dbReference type="ARBA" id="ARBA00004651"/>
    </source>
</evidence>
<organism evidence="9 10">
    <name type="scientific">Microbacterium soli</name>
    <dbReference type="NCBI Taxonomy" id="446075"/>
    <lineage>
        <taxon>Bacteria</taxon>
        <taxon>Bacillati</taxon>
        <taxon>Actinomycetota</taxon>
        <taxon>Actinomycetes</taxon>
        <taxon>Micrococcales</taxon>
        <taxon>Microbacteriaceae</taxon>
        <taxon>Microbacterium</taxon>
    </lineage>
</organism>
<evidence type="ECO:0000256" key="2">
    <source>
        <dbReference type="ARBA" id="ARBA00022448"/>
    </source>
</evidence>
<keyword evidence="3" id="KW-1003">Cell membrane</keyword>
<keyword evidence="4 7" id="KW-0812">Transmembrane</keyword>
<dbReference type="PANTHER" id="PTHR43163">
    <property type="entry name" value="DIPEPTIDE TRANSPORT SYSTEM PERMEASE PROTEIN DPPB-RELATED"/>
    <property type="match status" value="1"/>
</dbReference>
<feature type="transmembrane region" description="Helical" evidence="7">
    <location>
        <begin position="274"/>
        <end position="300"/>
    </location>
</feature>
<dbReference type="InterPro" id="IPR000515">
    <property type="entry name" value="MetI-like"/>
</dbReference>
<dbReference type="EMBL" id="BAABCP010000001">
    <property type="protein sequence ID" value="GAA3934346.1"/>
    <property type="molecule type" value="Genomic_DNA"/>
</dbReference>
<comment type="similarity">
    <text evidence="7">Belongs to the binding-protein-dependent transport system permease family.</text>
</comment>
<reference evidence="10" key="1">
    <citation type="journal article" date="2019" name="Int. J. Syst. Evol. Microbiol.">
        <title>The Global Catalogue of Microorganisms (GCM) 10K type strain sequencing project: providing services to taxonomists for standard genome sequencing and annotation.</title>
        <authorList>
            <consortium name="The Broad Institute Genomics Platform"/>
            <consortium name="The Broad Institute Genome Sequencing Center for Infectious Disease"/>
            <person name="Wu L."/>
            <person name="Ma J."/>
        </authorList>
    </citation>
    <scope>NUCLEOTIDE SEQUENCE [LARGE SCALE GENOMIC DNA]</scope>
    <source>
        <strain evidence="10">JCM 17024</strain>
    </source>
</reference>
<feature type="transmembrane region" description="Helical" evidence="7">
    <location>
        <begin position="228"/>
        <end position="254"/>
    </location>
</feature>
<feature type="transmembrane region" description="Helical" evidence="7">
    <location>
        <begin position="170"/>
        <end position="189"/>
    </location>
</feature>
<keyword evidence="6 7" id="KW-0472">Membrane</keyword>
<proteinExistence type="inferred from homology"/>
<dbReference type="InterPro" id="IPR045621">
    <property type="entry name" value="BPD_transp_1_N"/>
</dbReference>
<evidence type="ECO:0000256" key="3">
    <source>
        <dbReference type="ARBA" id="ARBA00022475"/>
    </source>
</evidence>
<feature type="transmembrane region" description="Helical" evidence="7">
    <location>
        <begin position="7"/>
        <end position="29"/>
    </location>
</feature>
<evidence type="ECO:0000256" key="4">
    <source>
        <dbReference type="ARBA" id="ARBA00022692"/>
    </source>
</evidence>
<keyword evidence="5 7" id="KW-1133">Transmembrane helix</keyword>
<evidence type="ECO:0000313" key="10">
    <source>
        <dbReference type="Proteomes" id="UP001501591"/>
    </source>
</evidence>
<dbReference type="Pfam" id="PF00528">
    <property type="entry name" value="BPD_transp_1"/>
    <property type="match status" value="1"/>
</dbReference>
<accession>A0ABP7N1P1</accession>
<feature type="transmembrane region" description="Helical" evidence="7">
    <location>
        <begin position="144"/>
        <end position="164"/>
    </location>
</feature>
<gene>
    <name evidence="9" type="ORF">GCM10022383_11010</name>
</gene>
<dbReference type="Pfam" id="PF19300">
    <property type="entry name" value="BPD_transp_1_N"/>
    <property type="match status" value="1"/>
</dbReference>
<keyword evidence="2 7" id="KW-0813">Transport</keyword>
<evidence type="ECO:0000313" key="9">
    <source>
        <dbReference type="EMBL" id="GAA3934346.1"/>
    </source>
</evidence>
<dbReference type="Proteomes" id="UP001501591">
    <property type="component" value="Unassembled WGS sequence"/>
</dbReference>
<name>A0ABP7N1P1_9MICO</name>
<comment type="caution">
    <text evidence="9">The sequence shown here is derived from an EMBL/GenBank/DDBJ whole genome shotgun (WGS) entry which is preliminary data.</text>
</comment>
<evidence type="ECO:0000256" key="7">
    <source>
        <dbReference type="RuleBase" id="RU363032"/>
    </source>
</evidence>
<feature type="domain" description="ABC transmembrane type-1" evidence="8">
    <location>
        <begin position="96"/>
        <end position="297"/>
    </location>
</feature>
<dbReference type="CDD" id="cd06261">
    <property type="entry name" value="TM_PBP2"/>
    <property type="match status" value="1"/>
</dbReference>
<evidence type="ECO:0000256" key="6">
    <source>
        <dbReference type="ARBA" id="ARBA00023136"/>
    </source>
</evidence>
<dbReference type="PROSITE" id="PS50928">
    <property type="entry name" value="ABC_TM1"/>
    <property type="match status" value="1"/>
</dbReference>
<dbReference type="Gene3D" id="1.10.3720.10">
    <property type="entry name" value="MetI-like"/>
    <property type="match status" value="1"/>
</dbReference>
<comment type="subcellular location">
    <subcellularLocation>
        <location evidence="1 7">Cell membrane</location>
        <topology evidence="1 7">Multi-pass membrane protein</topology>
    </subcellularLocation>
</comment>
<evidence type="ECO:0000256" key="5">
    <source>
        <dbReference type="ARBA" id="ARBA00022989"/>
    </source>
</evidence>
<evidence type="ECO:0000259" key="8">
    <source>
        <dbReference type="PROSITE" id="PS50928"/>
    </source>
</evidence>
<protein>
    <submittedName>
        <fullName evidence="9">ABC transporter permease</fullName>
    </submittedName>
</protein>
<keyword evidence="10" id="KW-1185">Reference proteome</keyword>
<feature type="transmembrane region" description="Helical" evidence="7">
    <location>
        <begin position="102"/>
        <end position="123"/>
    </location>
</feature>